<feature type="domain" description="HTH lysR-type" evidence="5">
    <location>
        <begin position="1"/>
        <end position="58"/>
    </location>
</feature>
<accession>R4KDU6</accession>
<keyword evidence="3" id="KW-0238">DNA-binding</keyword>
<dbReference type="InterPro" id="IPR000847">
    <property type="entry name" value="LysR_HTH_N"/>
</dbReference>
<evidence type="ECO:0000256" key="3">
    <source>
        <dbReference type="ARBA" id="ARBA00023125"/>
    </source>
</evidence>
<dbReference type="KEGG" id="dgi:Desgi_1247"/>
<dbReference type="Gene3D" id="3.40.190.290">
    <property type="match status" value="1"/>
</dbReference>
<dbReference type="InterPro" id="IPR036388">
    <property type="entry name" value="WH-like_DNA-bd_sf"/>
</dbReference>
<reference evidence="6 7" key="1">
    <citation type="submission" date="2012-01" db="EMBL/GenBank/DDBJ databases">
        <title>Complete sequence of Desulfotomaculum gibsoniae DSM 7213.</title>
        <authorList>
            <consortium name="US DOE Joint Genome Institute"/>
            <person name="Lucas S."/>
            <person name="Han J."/>
            <person name="Lapidus A."/>
            <person name="Cheng J.-F."/>
            <person name="Goodwin L."/>
            <person name="Pitluck S."/>
            <person name="Peters L."/>
            <person name="Ovchinnikova G."/>
            <person name="Teshima H."/>
            <person name="Detter J.C."/>
            <person name="Han C."/>
            <person name="Tapia R."/>
            <person name="Land M."/>
            <person name="Hauser L."/>
            <person name="Kyrpides N."/>
            <person name="Ivanova N."/>
            <person name="Pagani I."/>
            <person name="Parshina S."/>
            <person name="Plugge C."/>
            <person name="Muyzer G."/>
            <person name="Kuever J."/>
            <person name="Ivanova A."/>
            <person name="Nazina T."/>
            <person name="Klenk H.-P."/>
            <person name="Brambilla E."/>
            <person name="Spring S."/>
            <person name="Stams A.F."/>
            <person name="Woyke T."/>
        </authorList>
    </citation>
    <scope>NUCLEOTIDE SEQUENCE [LARGE SCALE GENOMIC DNA]</scope>
    <source>
        <strain evidence="6 7">DSM 7213</strain>
    </source>
</reference>
<dbReference type="InterPro" id="IPR036390">
    <property type="entry name" value="WH_DNA-bd_sf"/>
</dbReference>
<dbReference type="GO" id="GO:0003677">
    <property type="term" value="F:DNA binding"/>
    <property type="evidence" value="ECO:0007669"/>
    <property type="project" value="UniProtKB-KW"/>
</dbReference>
<dbReference type="OrthoDB" id="9803714at2"/>
<evidence type="ECO:0000256" key="1">
    <source>
        <dbReference type="ARBA" id="ARBA00009437"/>
    </source>
</evidence>
<dbReference type="InterPro" id="IPR005119">
    <property type="entry name" value="LysR_subst-bd"/>
</dbReference>
<dbReference type="PANTHER" id="PTHR30419">
    <property type="entry name" value="HTH-TYPE TRANSCRIPTIONAL REGULATOR YBHD"/>
    <property type="match status" value="1"/>
</dbReference>
<organism evidence="6 7">
    <name type="scientific">Desulfoscipio gibsoniae DSM 7213</name>
    <dbReference type="NCBI Taxonomy" id="767817"/>
    <lineage>
        <taxon>Bacteria</taxon>
        <taxon>Bacillati</taxon>
        <taxon>Bacillota</taxon>
        <taxon>Clostridia</taxon>
        <taxon>Eubacteriales</taxon>
        <taxon>Desulfallaceae</taxon>
        <taxon>Desulfoscipio</taxon>
    </lineage>
</organism>
<dbReference type="EMBL" id="CP003273">
    <property type="protein sequence ID" value="AGL00759.1"/>
    <property type="molecule type" value="Genomic_DNA"/>
</dbReference>
<dbReference type="GO" id="GO:0005829">
    <property type="term" value="C:cytosol"/>
    <property type="evidence" value="ECO:0007669"/>
    <property type="project" value="TreeGrafter"/>
</dbReference>
<dbReference type="eggNOG" id="COG0583">
    <property type="taxonomic scope" value="Bacteria"/>
</dbReference>
<dbReference type="STRING" id="767817.Desgi_1247"/>
<dbReference type="SUPFAM" id="SSF46785">
    <property type="entry name" value="Winged helix' DNA-binding domain"/>
    <property type="match status" value="1"/>
</dbReference>
<dbReference type="Gene3D" id="1.10.10.10">
    <property type="entry name" value="Winged helix-like DNA-binding domain superfamily/Winged helix DNA-binding domain"/>
    <property type="match status" value="1"/>
</dbReference>
<dbReference type="HOGENOM" id="CLU_039613_6_2_9"/>
<keyword evidence="2" id="KW-0805">Transcription regulation</keyword>
<gene>
    <name evidence="6" type="ORF">Desgi_1247</name>
</gene>
<dbReference type="PROSITE" id="PS50931">
    <property type="entry name" value="HTH_LYSR"/>
    <property type="match status" value="1"/>
</dbReference>
<proteinExistence type="inferred from homology"/>
<sequence length="307" mass="35309">MDLLQLRYFQVVARLENVTRAAEELYIAQPSLSKTIARLEESVGVPLFERQGRRIRLNQFGKTFLKRVERSFRELEEGQREVADLAGLDRGSVTVGATASPQLPYIFREYLTLHPHVNFRFLQATQHLEIQERLMNGEIDLCISTQPIDQLGIHCEPLKNEEILLALPPEHRLAGRKSIQLKEVANEPFIRQTAAYGLREITDDFCQQAGFIPKIANIAFESFTPEVICSLVKAGFGNAFIPAYWWDSINTDSLVKVHIENPTCQRTIWLSWAKEHYLSMAARDFSKFIIEYFSRFNSNEQTAKCEK</sequence>
<dbReference type="Pfam" id="PF00126">
    <property type="entry name" value="HTH_1"/>
    <property type="match status" value="1"/>
</dbReference>
<keyword evidence="7" id="KW-1185">Reference proteome</keyword>
<evidence type="ECO:0000313" key="6">
    <source>
        <dbReference type="EMBL" id="AGL00759.1"/>
    </source>
</evidence>
<dbReference type="Pfam" id="PF03466">
    <property type="entry name" value="LysR_substrate"/>
    <property type="match status" value="1"/>
</dbReference>
<comment type="similarity">
    <text evidence="1">Belongs to the LysR transcriptional regulatory family.</text>
</comment>
<dbReference type="InterPro" id="IPR050950">
    <property type="entry name" value="HTH-type_LysR_regulators"/>
</dbReference>
<dbReference type="PANTHER" id="PTHR30419:SF28">
    <property type="entry name" value="HTH-TYPE TRANSCRIPTIONAL REGULATOR BSDA"/>
    <property type="match status" value="1"/>
</dbReference>
<keyword evidence="4" id="KW-0804">Transcription</keyword>
<dbReference type="Proteomes" id="UP000013520">
    <property type="component" value="Chromosome"/>
</dbReference>
<evidence type="ECO:0000313" key="7">
    <source>
        <dbReference type="Proteomes" id="UP000013520"/>
    </source>
</evidence>
<dbReference type="FunFam" id="1.10.10.10:FF:000001">
    <property type="entry name" value="LysR family transcriptional regulator"/>
    <property type="match status" value="1"/>
</dbReference>
<dbReference type="PRINTS" id="PR00039">
    <property type="entry name" value="HTHLYSR"/>
</dbReference>
<dbReference type="RefSeq" id="WP_006524255.1">
    <property type="nucleotide sequence ID" value="NC_021184.1"/>
</dbReference>
<evidence type="ECO:0000256" key="4">
    <source>
        <dbReference type="ARBA" id="ARBA00023163"/>
    </source>
</evidence>
<protein>
    <submittedName>
        <fullName evidence="6">Transcriptional regulator</fullName>
    </submittedName>
</protein>
<dbReference type="GO" id="GO:0003700">
    <property type="term" value="F:DNA-binding transcription factor activity"/>
    <property type="evidence" value="ECO:0007669"/>
    <property type="project" value="InterPro"/>
</dbReference>
<dbReference type="AlphaFoldDB" id="R4KDU6"/>
<dbReference type="SUPFAM" id="SSF53850">
    <property type="entry name" value="Periplasmic binding protein-like II"/>
    <property type="match status" value="1"/>
</dbReference>
<evidence type="ECO:0000259" key="5">
    <source>
        <dbReference type="PROSITE" id="PS50931"/>
    </source>
</evidence>
<evidence type="ECO:0000256" key="2">
    <source>
        <dbReference type="ARBA" id="ARBA00023015"/>
    </source>
</evidence>
<name>R4KDU6_9FIRM</name>